<evidence type="ECO:0000313" key="4">
    <source>
        <dbReference type="EMBL" id="MBV4553091.1"/>
    </source>
</evidence>
<reference evidence="3" key="3">
    <citation type="submission" date="2021-06" db="EMBL/GenBank/DDBJ databases">
        <title>Updating the genus Pseudomonas: Description of 43 new species and partition of the Pseudomonas putida group.</title>
        <authorList>
            <person name="Girard L."/>
            <person name="Lood C."/>
            <person name="Vandamme P."/>
            <person name="Rokni-Zadeh H."/>
            <person name="Van Noort V."/>
            <person name="Hofte M."/>
            <person name="Lavigne R."/>
            <person name="De Mot R."/>
        </authorList>
    </citation>
    <scope>NUCLEOTIDE SEQUENCE</scope>
    <source>
        <strain evidence="3">SWRI102</strain>
    </source>
</reference>
<evidence type="ECO:0000313" key="2">
    <source>
        <dbReference type="EMBL" id="MBC3395087.1"/>
    </source>
</evidence>
<dbReference type="EMBL" id="JABWQX020000001">
    <property type="protein sequence ID" value="MBV4552316.1"/>
    <property type="molecule type" value="Genomic_DNA"/>
</dbReference>
<dbReference type="RefSeq" id="WP_186639140.1">
    <property type="nucleotide sequence ID" value="NZ_JABWQX020000001.1"/>
</dbReference>
<protein>
    <recommendedName>
        <fullName evidence="6">DUF551 domain-containing protein</fullName>
    </recommendedName>
</protein>
<reference evidence="2 5" key="1">
    <citation type="journal article" date="2020" name="Microorganisms">
        <title>Reliable Identification of Environmental Pseudomonas Isolates Using the rpoD Gene.</title>
        <authorList>
            <consortium name="The Broad Institute Genome Sequencing Platform"/>
            <person name="Girard L."/>
            <person name="Lood C."/>
            <person name="Rokni-Zadeh H."/>
            <person name="van Noort V."/>
            <person name="Lavigne R."/>
            <person name="De Mot R."/>
        </authorList>
    </citation>
    <scope>NUCLEOTIDE SEQUENCE</scope>
    <source>
        <strain evidence="2 5">SWRI102</strain>
    </source>
</reference>
<evidence type="ECO:0000313" key="3">
    <source>
        <dbReference type="EMBL" id="MBV4552316.1"/>
    </source>
</evidence>
<proteinExistence type="predicted"/>
<evidence type="ECO:0008006" key="6">
    <source>
        <dbReference type="Google" id="ProtNLM"/>
    </source>
</evidence>
<dbReference type="EMBL" id="JABWQX010000001">
    <property type="protein sequence ID" value="MBC3394861.1"/>
    <property type="molecule type" value="Genomic_DNA"/>
</dbReference>
<dbReference type="AlphaFoldDB" id="A0A923JPP3"/>
<evidence type="ECO:0000313" key="1">
    <source>
        <dbReference type="EMBL" id="MBC3394861.1"/>
    </source>
</evidence>
<sequence>MSDWKPIEELPPQAGDYLVLLGDGQMAVGYFDAWKTWGCSGVHQTYDGCGGVAFDAAPSHWMPLPPIPID</sequence>
<dbReference type="EMBL" id="JABWQX020000001">
    <property type="protein sequence ID" value="MBV4553091.1"/>
    <property type="molecule type" value="Genomic_DNA"/>
</dbReference>
<accession>A0A923JPP3</accession>
<comment type="caution">
    <text evidence="2">The sequence shown here is derived from an EMBL/GenBank/DDBJ whole genome shotgun (WGS) entry which is preliminary data.</text>
</comment>
<organism evidence="2">
    <name type="scientific">Pseudomonas marvdashtae</name>
    <dbReference type="NCBI Taxonomy" id="2745500"/>
    <lineage>
        <taxon>Bacteria</taxon>
        <taxon>Pseudomonadati</taxon>
        <taxon>Pseudomonadota</taxon>
        <taxon>Gammaproteobacteria</taxon>
        <taxon>Pseudomonadales</taxon>
        <taxon>Pseudomonadaceae</taxon>
        <taxon>Pseudomonas</taxon>
    </lineage>
</organism>
<evidence type="ECO:0000313" key="5">
    <source>
        <dbReference type="Proteomes" id="UP000659438"/>
    </source>
</evidence>
<reference evidence="2" key="2">
    <citation type="submission" date="2020-07" db="EMBL/GenBank/DDBJ databases">
        <authorList>
            <person name="Lood C."/>
            <person name="Girard L."/>
        </authorList>
    </citation>
    <scope>NUCLEOTIDE SEQUENCE</scope>
    <source>
        <strain evidence="2">SWRI102</strain>
    </source>
</reference>
<gene>
    <name evidence="3" type="ORF">HU742_014315</name>
    <name evidence="4" type="ORF">HU742_018255</name>
    <name evidence="1" type="ORF">HU742_06570</name>
    <name evidence="2" type="ORF">HU742_07710</name>
</gene>
<dbReference type="Proteomes" id="UP000659438">
    <property type="component" value="Unassembled WGS sequence"/>
</dbReference>
<dbReference type="EMBL" id="JABWQX010000002">
    <property type="protein sequence ID" value="MBC3395087.1"/>
    <property type="molecule type" value="Genomic_DNA"/>
</dbReference>
<keyword evidence="5" id="KW-1185">Reference proteome</keyword>
<name>A0A923JPP3_9PSED</name>